<proteinExistence type="predicted"/>
<gene>
    <name evidence="2" type="ORF">SPHA_60113</name>
</gene>
<dbReference type="EMBL" id="CAHIKZ030004157">
    <property type="protein sequence ID" value="CAE1308199.1"/>
    <property type="molecule type" value="Genomic_DNA"/>
</dbReference>
<sequence length="219" mass="25344">MHLYTYQYITYLSTHLYIYQFFTDLSSKTAVHQQILYLSIYQHISKITNSLNIYLLTCHYIYQFCIYLSASTFLYLSLFYLSSNTSLSILYLNANRSLHLPILYLSICQHPPWTLFCLYLVPFHLPNCASASGLVRLGGETPSENPPGFLEIKFTAWEWSSLWVESTQKPASSYLPRRCRQRIRSRTRDLRGLVPGRPIQRQGAVTTVSPNTSLQLPIP</sequence>
<protein>
    <submittedName>
        <fullName evidence="2">Uncharacterized protein</fullName>
    </submittedName>
</protein>
<reference evidence="2" key="1">
    <citation type="submission" date="2021-01" db="EMBL/GenBank/DDBJ databases">
        <authorList>
            <person name="Li R."/>
            <person name="Bekaert M."/>
        </authorList>
    </citation>
    <scope>NUCLEOTIDE SEQUENCE</scope>
    <source>
        <strain evidence="2">Farmed</strain>
    </source>
</reference>
<keyword evidence="3" id="KW-1185">Reference proteome</keyword>
<accession>A0A812DUM0</accession>
<comment type="caution">
    <text evidence="2">The sequence shown here is derived from an EMBL/GenBank/DDBJ whole genome shotgun (WGS) entry which is preliminary data.</text>
</comment>
<evidence type="ECO:0000313" key="2">
    <source>
        <dbReference type="EMBL" id="CAE1308199.1"/>
    </source>
</evidence>
<evidence type="ECO:0000313" key="3">
    <source>
        <dbReference type="Proteomes" id="UP000597762"/>
    </source>
</evidence>
<organism evidence="2 3">
    <name type="scientific">Acanthosepion pharaonis</name>
    <name type="common">Pharaoh cuttlefish</name>
    <name type="synonym">Sepia pharaonis</name>
    <dbReference type="NCBI Taxonomy" id="158019"/>
    <lineage>
        <taxon>Eukaryota</taxon>
        <taxon>Metazoa</taxon>
        <taxon>Spiralia</taxon>
        <taxon>Lophotrochozoa</taxon>
        <taxon>Mollusca</taxon>
        <taxon>Cephalopoda</taxon>
        <taxon>Coleoidea</taxon>
        <taxon>Decapodiformes</taxon>
        <taxon>Sepiida</taxon>
        <taxon>Sepiina</taxon>
        <taxon>Sepiidae</taxon>
        <taxon>Acanthosepion</taxon>
    </lineage>
</organism>
<name>A0A812DUM0_ACAPH</name>
<dbReference type="Proteomes" id="UP000597762">
    <property type="component" value="Unassembled WGS sequence"/>
</dbReference>
<keyword evidence="1" id="KW-1133">Transmembrane helix</keyword>
<keyword evidence="1" id="KW-0472">Membrane</keyword>
<keyword evidence="1" id="KW-0812">Transmembrane</keyword>
<feature type="transmembrane region" description="Helical" evidence="1">
    <location>
        <begin position="60"/>
        <end position="81"/>
    </location>
</feature>
<dbReference type="AlphaFoldDB" id="A0A812DUM0"/>
<evidence type="ECO:0000256" key="1">
    <source>
        <dbReference type="SAM" id="Phobius"/>
    </source>
</evidence>